<dbReference type="AlphaFoldDB" id="A0A0Q9X3Y2"/>
<dbReference type="EMBL" id="CH964095">
    <property type="protein sequence ID" value="KRF98972.1"/>
    <property type="molecule type" value="Genomic_DNA"/>
</dbReference>
<sequence>MDPAKVIGKVKEQVRMEHKSRRNYPKVWSNVADVEKNRFYNQNEIDSQLKDKLKLQDLCPYKHDNQGECYFISSDMHHSLLGTCRCGRPRRGLHMAFKCLQRTISPVYNNSKEEAMTSEGAEAKEKKPQLPVPSTSNSQIGFLGMHSSSYRKLEQSMQYVSPTYSMPGPRVTTAPYNVIIIG</sequence>
<keyword evidence="3" id="KW-1185">Reference proteome</keyword>
<dbReference type="OrthoDB" id="8052122at2759"/>
<reference evidence="2 3" key="1">
    <citation type="journal article" date="2007" name="Nature">
        <title>Evolution of genes and genomes on the Drosophila phylogeny.</title>
        <authorList>
            <consortium name="Drosophila 12 Genomes Consortium"/>
            <person name="Clark A.G."/>
            <person name="Eisen M.B."/>
            <person name="Smith D.R."/>
            <person name="Bergman C.M."/>
            <person name="Oliver B."/>
            <person name="Markow T.A."/>
            <person name="Kaufman T.C."/>
            <person name="Kellis M."/>
            <person name="Gelbart W."/>
            <person name="Iyer V.N."/>
            <person name="Pollard D.A."/>
            <person name="Sackton T.B."/>
            <person name="Larracuente A.M."/>
            <person name="Singh N.D."/>
            <person name="Abad J.P."/>
            <person name="Abt D.N."/>
            <person name="Adryan B."/>
            <person name="Aguade M."/>
            <person name="Akashi H."/>
            <person name="Anderson W.W."/>
            <person name="Aquadro C.F."/>
            <person name="Ardell D.H."/>
            <person name="Arguello R."/>
            <person name="Artieri C.G."/>
            <person name="Barbash D.A."/>
            <person name="Barker D."/>
            <person name="Barsanti P."/>
            <person name="Batterham P."/>
            <person name="Batzoglou S."/>
            <person name="Begun D."/>
            <person name="Bhutkar A."/>
            <person name="Blanco E."/>
            <person name="Bosak S.A."/>
            <person name="Bradley R.K."/>
            <person name="Brand A.D."/>
            <person name="Brent M.R."/>
            <person name="Brooks A.N."/>
            <person name="Brown R.H."/>
            <person name="Butlin R.K."/>
            <person name="Caggese C."/>
            <person name="Calvi B.R."/>
            <person name="Bernardo de Carvalho A."/>
            <person name="Caspi A."/>
            <person name="Castrezana S."/>
            <person name="Celniker S.E."/>
            <person name="Chang J.L."/>
            <person name="Chapple C."/>
            <person name="Chatterji S."/>
            <person name="Chinwalla A."/>
            <person name="Civetta A."/>
            <person name="Clifton S.W."/>
            <person name="Comeron J.M."/>
            <person name="Costello J.C."/>
            <person name="Coyne J.A."/>
            <person name="Daub J."/>
            <person name="David R.G."/>
            <person name="Delcher A.L."/>
            <person name="Delehaunty K."/>
            <person name="Do C.B."/>
            <person name="Ebling H."/>
            <person name="Edwards K."/>
            <person name="Eickbush T."/>
            <person name="Evans J.D."/>
            <person name="Filipski A."/>
            <person name="Findeiss S."/>
            <person name="Freyhult E."/>
            <person name="Fulton L."/>
            <person name="Fulton R."/>
            <person name="Garcia A.C."/>
            <person name="Gardiner A."/>
            <person name="Garfield D.A."/>
            <person name="Garvin B.E."/>
            <person name="Gibson G."/>
            <person name="Gilbert D."/>
            <person name="Gnerre S."/>
            <person name="Godfrey J."/>
            <person name="Good R."/>
            <person name="Gotea V."/>
            <person name="Gravely B."/>
            <person name="Greenberg A.J."/>
            <person name="Griffiths-Jones S."/>
            <person name="Gross S."/>
            <person name="Guigo R."/>
            <person name="Gustafson E.A."/>
            <person name="Haerty W."/>
            <person name="Hahn M.W."/>
            <person name="Halligan D.L."/>
            <person name="Halpern A.L."/>
            <person name="Halter G.M."/>
            <person name="Han M.V."/>
            <person name="Heger A."/>
            <person name="Hillier L."/>
            <person name="Hinrichs A.S."/>
            <person name="Holmes I."/>
            <person name="Hoskins R.A."/>
            <person name="Hubisz M.J."/>
            <person name="Hultmark D."/>
            <person name="Huntley M.A."/>
            <person name="Jaffe D.B."/>
            <person name="Jagadeeshan S."/>
            <person name="Jeck W.R."/>
            <person name="Johnson J."/>
            <person name="Jones C.D."/>
            <person name="Jordan W.C."/>
            <person name="Karpen G.H."/>
            <person name="Kataoka E."/>
            <person name="Keightley P.D."/>
            <person name="Kheradpour P."/>
            <person name="Kirkness E.F."/>
            <person name="Koerich L.B."/>
            <person name="Kristiansen K."/>
            <person name="Kudrna D."/>
            <person name="Kulathinal R.J."/>
            <person name="Kumar S."/>
            <person name="Kwok R."/>
            <person name="Lander E."/>
            <person name="Langley C.H."/>
            <person name="Lapoint R."/>
            <person name="Lazzaro B.P."/>
            <person name="Lee S.J."/>
            <person name="Levesque L."/>
            <person name="Li R."/>
            <person name="Lin C.F."/>
            <person name="Lin M.F."/>
            <person name="Lindblad-Toh K."/>
            <person name="Llopart A."/>
            <person name="Long M."/>
            <person name="Low L."/>
            <person name="Lozovsky E."/>
            <person name="Lu J."/>
            <person name="Luo M."/>
            <person name="Machado C.A."/>
            <person name="Makalowski W."/>
            <person name="Marzo M."/>
            <person name="Matsuda M."/>
            <person name="Matzkin L."/>
            <person name="McAllister B."/>
            <person name="McBride C.S."/>
            <person name="McKernan B."/>
            <person name="McKernan K."/>
            <person name="Mendez-Lago M."/>
            <person name="Minx P."/>
            <person name="Mollenhauer M.U."/>
            <person name="Montooth K."/>
            <person name="Mount S.M."/>
            <person name="Mu X."/>
            <person name="Myers E."/>
            <person name="Negre B."/>
            <person name="Newfeld S."/>
            <person name="Nielsen R."/>
            <person name="Noor M.A."/>
            <person name="O'Grady P."/>
            <person name="Pachter L."/>
            <person name="Papaceit M."/>
            <person name="Parisi M.J."/>
            <person name="Parisi M."/>
            <person name="Parts L."/>
            <person name="Pedersen J.S."/>
            <person name="Pesole G."/>
            <person name="Phillippy A.M."/>
            <person name="Ponting C.P."/>
            <person name="Pop M."/>
            <person name="Porcelli D."/>
            <person name="Powell J.R."/>
            <person name="Prohaska S."/>
            <person name="Pruitt K."/>
            <person name="Puig M."/>
            <person name="Quesneville H."/>
            <person name="Ram K.R."/>
            <person name="Rand D."/>
            <person name="Rasmussen M.D."/>
            <person name="Reed L.K."/>
            <person name="Reenan R."/>
            <person name="Reily A."/>
            <person name="Remington K.A."/>
            <person name="Rieger T.T."/>
            <person name="Ritchie M.G."/>
            <person name="Robin C."/>
            <person name="Rogers Y.H."/>
            <person name="Rohde C."/>
            <person name="Rozas J."/>
            <person name="Rubenfield M.J."/>
            <person name="Ruiz A."/>
            <person name="Russo S."/>
            <person name="Salzberg S.L."/>
            <person name="Sanchez-Gracia A."/>
            <person name="Saranga D.J."/>
            <person name="Sato H."/>
            <person name="Schaeffer S.W."/>
            <person name="Schatz M.C."/>
            <person name="Schlenke T."/>
            <person name="Schwartz R."/>
            <person name="Segarra C."/>
            <person name="Singh R.S."/>
            <person name="Sirot L."/>
            <person name="Sirota M."/>
            <person name="Sisneros N.B."/>
            <person name="Smith C.D."/>
            <person name="Smith T.F."/>
            <person name="Spieth J."/>
            <person name="Stage D.E."/>
            <person name="Stark A."/>
            <person name="Stephan W."/>
            <person name="Strausberg R.L."/>
            <person name="Strempel S."/>
            <person name="Sturgill D."/>
            <person name="Sutton G."/>
            <person name="Sutton G.G."/>
            <person name="Tao W."/>
            <person name="Teichmann S."/>
            <person name="Tobari Y.N."/>
            <person name="Tomimura Y."/>
            <person name="Tsolas J.M."/>
            <person name="Valente V.L."/>
            <person name="Venter E."/>
            <person name="Venter J.C."/>
            <person name="Vicario S."/>
            <person name="Vieira F.G."/>
            <person name="Vilella A.J."/>
            <person name="Villasante A."/>
            <person name="Walenz B."/>
            <person name="Wang J."/>
            <person name="Wasserman M."/>
            <person name="Watts T."/>
            <person name="Wilson D."/>
            <person name="Wilson R.K."/>
            <person name="Wing R.A."/>
            <person name="Wolfner M.F."/>
            <person name="Wong A."/>
            <person name="Wong G.K."/>
            <person name="Wu C.I."/>
            <person name="Wu G."/>
            <person name="Yamamoto D."/>
            <person name="Yang H.P."/>
            <person name="Yang S.P."/>
            <person name="Yorke J.A."/>
            <person name="Yoshida K."/>
            <person name="Zdobnov E."/>
            <person name="Zhang P."/>
            <person name="Zhang Y."/>
            <person name="Zimin A.V."/>
            <person name="Baldwin J."/>
            <person name="Abdouelleil A."/>
            <person name="Abdulkadir J."/>
            <person name="Abebe A."/>
            <person name="Abera B."/>
            <person name="Abreu J."/>
            <person name="Acer S.C."/>
            <person name="Aftuck L."/>
            <person name="Alexander A."/>
            <person name="An P."/>
            <person name="Anderson E."/>
            <person name="Anderson S."/>
            <person name="Arachi H."/>
            <person name="Azer M."/>
            <person name="Bachantsang P."/>
            <person name="Barry A."/>
            <person name="Bayul T."/>
            <person name="Berlin A."/>
            <person name="Bessette D."/>
            <person name="Bloom T."/>
            <person name="Blye J."/>
            <person name="Boguslavskiy L."/>
            <person name="Bonnet C."/>
            <person name="Boukhgalter B."/>
            <person name="Bourzgui I."/>
            <person name="Brown A."/>
            <person name="Cahill P."/>
            <person name="Channer S."/>
            <person name="Cheshatsang Y."/>
            <person name="Chuda L."/>
            <person name="Citroen M."/>
            <person name="Collymore A."/>
            <person name="Cooke P."/>
            <person name="Costello M."/>
            <person name="D'Aco K."/>
            <person name="Daza R."/>
            <person name="De Haan G."/>
            <person name="DeGray S."/>
            <person name="DeMaso C."/>
            <person name="Dhargay N."/>
            <person name="Dooley K."/>
            <person name="Dooley E."/>
            <person name="Doricent M."/>
            <person name="Dorje P."/>
            <person name="Dorjee K."/>
            <person name="Dupes A."/>
            <person name="Elong R."/>
            <person name="Falk J."/>
            <person name="Farina A."/>
            <person name="Faro S."/>
            <person name="Ferguson D."/>
            <person name="Fisher S."/>
            <person name="Foley C.D."/>
            <person name="Franke A."/>
            <person name="Friedrich D."/>
            <person name="Gadbois L."/>
            <person name="Gearin G."/>
            <person name="Gearin C.R."/>
            <person name="Giannoukos G."/>
            <person name="Goode T."/>
            <person name="Graham J."/>
            <person name="Grandbois E."/>
            <person name="Grewal S."/>
            <person name="Gyaltsen K."/>
            <person name="Hafez N."/>
            <person name="Hagos B."/>
            <person name="Hall J."/>
            <person name="Henson C."/>
            <person name="Hollinger A."/>
            <person name="Honan T."/>
            <person name="Huard M.D."/>
            <person name="Hughes L."/>
            <person name="Hurhula B."/>
            <person name="Husby M.E."/>
            <person name="Kamat A."/>
            <person name="Kanga B."/>
            <person name="Kashin S."/>
            <person name="Khazanovich D."/>
            <person name="Kisner P."/>
            <person name="Lance K."/>
            <person name="Lara M."/>
            <person name="Lee W."/>
            <person name="Lennon N."/>
            <person name="Letendre F."/>
            <person name="LeVine R."/>
            <person name="Lipovsky A."/>
            <person name="Liu X."/>
            <person name="Liu J."/>
            <person name="Liu S."/>
            <person name="Lokyitsang T."/>
            <person name="Lokyitsang Y."/>
            <person name="Lubonja R."/>
            <person name="Lui A."/>
            <person name="MacDonald P."/>
            <person name="Magnisalis V."/>
            <person name="Maru K."/>
            <person name="Matthews C."/>
            <person name="McCusker W."/>
            <person name="McDonough S."/>
            <person name="Mehta T."/>
            <person name="Meldrim J."/>
            <person name="Meneus L."/>
            <person name="Mihai O."/>
            <person name="Mihalev A."/>
            <person name="Mihova T."/>
            <person name="Mittelman R."/>
            <person name="Mlenga V."/>
            <person name="Montmayeur A."/>
            <person name="Mulrain L."/>
            <person name="Navidi A."/>
            <person name="Naylor J."/>
            <person name="Negash T."/>
            <person name="Nguyen T."/>
            <person name="Nguyen N."/>
            <person name="Nicol R."/>
            <person name="Norbu C."/>
            <person name="Norbu N."/>
            <person name="Novod N."/>
            <person name="O'Neill B."/>
            <person name="Osman S."/>
            <person name="Markiewicz E."/>
            <person name="Oyono O.L."/>
            <person name="Patti C."/>
            <person name="Phunkhang P."/>
            <person name="Pierre F."/>
            <person name="Priest M."/>
            <person name="Raghuraman S."/>
            <person name="Rege F."/>
            <person name="Reyes R."/>
            <person name="Rise C."/>
            <person name="Rogov P."/>
            <person name="Ross K."/>
            <person name="Ryan E."/>
            <person name="Settipalli S."/>
            <person name="Shea T."/>
            <person name="Sherpa N."/>
            <person name="Shi L."/>
            <person name="Shih D."/>
            <person name="Sparrow T."/>
            <person name="Spaulding J."/>
            <person name="Stalker J."/>
            <person name="Stange-Thomann N."/>
            <person name="Stavropoulos S."/>
            <person name="Stone C."/>
            <person name="Strader C."/>
            <person name="Tesfaye S."/>
            <person name="Thomson T."/>
            <person name="Thoulutsang Y."/>
            <person name="Thoulutsang D."/>
            <person name="Topham K."/>
            <person name="Topping I."/>
            <person name="Tsamla T."/>
            <person name="Vassiliev H."/>
            <person name="Vo A."/>
            <person name="Wangchuk T."/>
            <person name="Wangdi T."/>
            <person name="Weiand M."/>
            <person name="Wilkinson J."/>
            <person name="Wilson A."/>
            <person name="Yadav S."/>
            <person name="Young G."/>
            <person name="Yu Q."/>
            <person name="Zembek L."/>
            <person name="Zhong D."/>
            <person name="Zimmer A."/>
            <person name="Zwirko Z."/>
            <person name="Jaffe D.B."/>
            <person name="Alvarez P."/>
            <person name="Brockman W."/>
            <person name="Butler J."/>
            <person name="Chin C."/>
            <person name="Gnerre S."/>
            <person name="Grabherr M."/>
            <person name="Kleber M."/>
            <person name="Mauceli E."/>
            <person name="MacCallum I."/>
        </authorList>
    </citation>
    <scope>NUCLEOTIDE SEQUENCE [LARGE SCALE GENOMIC DNA]</scope>
    <source>
        <strain evidence="3">Tucson 14030-0811.24</strain>
    </source>
</reference>
<protein>
    <submittedName>
        <fullName evidence="2">Uncharacterized protein</fullName>
    </submittedName>
</protein>
<feature type="region of interest" description="Disordered" evidence="1">
    <location>
        <begin position="113"/>
        <end position="138"/>
    </location>
</feature>
<evidence type="ECO:0000313" key="2">
    <source>
        <dbReference type="EMBL" id="KRF98972.1"/>
    </source>
</evidence>
<proteinExistence type="predicted"/>
<dbReference type="KEGG" id="dwi:6645583"/>
<name>A0A0Q9X3Y2_DROWI</name>
<evidence type="ECO:0000313" key="3">
    <source>
        <dbReference type="Proteomes" id="UP000007798"/>
    </source>
</evidence>
<evidence type="ECO:0000256" key="1">
    <source>
        <dbReference type="SAM" id="MobiDB-lite"/>
    </source>
</evidence>
<accession>A0A0Q9X3Y2</accession>
<feature type="compositionally biased region" description="Basic and acidic residues" evidence="1">
    <location>
        <begin position="113"/>
        <end position="128"/>
    </location>
</feature>
<dbReference type="Proteomes" id="UP000007798">
    <property type="component" value="Unassembled WGS sequence"/>
</dbReference>
<organism evidence="2 3">
    <name type="scientific">Drosophila willistoni</name>
    <name type="common">Fruit fly</name>
    <dbReference type="NCBI Taxonomy" id="7260"/>
    <lineage>
        <taxon>Eukaryota</taxon>
        <taxon>Metazoa</taxon>
        <taxon>Ecdysozoa</taxon>
        <taxon>Arthropoda</taxon>
        <taxon>Hexapoda</taxon>
        <taxon>Insecta</taxon>
        <taxon>Pterygota</taxon>
        <taxon>Neoptera</taxon>
        <taxon>Endopterygota</taxon>
        <taxon>Diptera</taxon>
        <taxon>Brachycera</taxon>
        <taxon>Muscomorpha</taxon>
        <taxon>Ephydroidea</taxon>
        <taxon>Drosophilidae</taxon>
        <taxon>Drosophila</taxon>
        <taxon>Sophophora</taxon>
    </lineage>
</organism>
<gene>
    <name evidence="2" type="primary">Dwil\GK11275</name>
    <name evidence="2" type="ORF">Dwil_GK11275</name>
</gene>
<dbReference type="InParanoid" id="A0A0Q9X3Y2"/>